<dbReference type="AlphaFoldDB" id="A0A9Q5DA29"/>
<feature type="domain" description="TfoX N-terminal" evidence="1">
    <location>
        <begin position="20"/>
        <end position="103"/>
    </location>
</feature>
<dbReference type="Proteomes" id="UP000281028">
    <property type="component" value="Unassembled WGS sequence"/>
</dbReference>
<name>A0A9Q5DA29_9BACT</name>
<accession>A0A9Q5DA29</accession>
<comment type="caution">
    <text evidence="2">The sequence shown here is derived from an EMBL/GenBank/DDBJ whole genome shotgun (WGS) entry which is preliminary data.</text>
</comment>
<reference evidence="2" key="1">
    <citation type="submission" date="2020-05" db="EMBL/GenBank/DDBJ databases">
        <title>Chitinophaga laudate sp. nov., isolated from a tropical peat swamp.</title>
        <authorList>
            <person name="Goh C.B.S."/>
            <person name="Lee M.S."/>
            <person name="Parimannan S."/>
            <person name="Pasbakhsh P."/>
            <person name="Yule C.M."/>
            <person name="Rajandas H."/>
            <person name="Loke S."/>
            <person name="Croft L."/>
            <person name="Tan J.B.L."/>
        </authorList>
    </citation>
    <scope>NUCLEOTIDE SEQUENCE</scope>
    <source>
        <strain evidence="2">Mgbs1</strain>
    </source>
</reference>
<gene>
    <name evidence="2" type="ORF">ECE50_011080</name>
</gene>
<dbReference type="OrthoDB" id="214902at2"/>
<keyword evidence="3" id="KW-1185">Reference proteome</keyword>
<evidence type="ECO:0000313" key="3">
    <source>
        <dbReference type="Proteomes" id="UP000281028"/>
    </source>
</evidence>
<protein>
    <submittedName>
        <fullName evidence="2">TfoX/Sxy family protein</fullName>
    </submittedName>
</protein>
<dbReference type="InterPro" id="IPR007076">
    <property type="entry name" value="TfoX_N"/>
</dbReference>
<sequence>MSHDEKLLDRVREILADTPHKIEEKKMFGGICFMVNDKMCVGVRPERLMVRLDPGNSDEIAEQDGCEQMVMGKRVAKGYFFISPLVLKTKKQLDHWIKMALEFNPKAPLAKKK</sequence>
<evidence type="ECO:0000259" key="1">
    <source>
        <dbReference type="Pfam" id="PF04993"/>
    </source>
</evidence>
<dbReference type="EMBL" id="RIAR02000001">
    <property type="protein sequence ID" value="NSL87377.1"/>
    <property type="molecule type" value="Genomic_DNA"/>
</dbReference>
<dbReference type="Gene3D" id="3.30.1460.30">
    <property type="entry name" value="YgaC/TfoX-N like chaperone"/>
    <property type="match status" value="1"/>
</dbReference>
<organism evidence="2 3">
    <name type="scientific">Chitinophaga solisilvae</name>
    <dbReference type="NCBI Taxonomy" id="1233460"/>
    <lineage>
        <taxon>Bacteria</taxon>
        <taxon>Pseudomonadati</taxon>
        <taxon>Bacteroidota</taxon>
        <taxon>Chitinophagia</taxon>
        <taxon>Chitinophagales</taxon>
        <taxon>Chitinophagaceae</taxon>
        <taxon>Chitinophaga</taxon>
    </lineage>
</organism>
<evidence type="ECO:0000313" key="2">
    <source>
        <dbReference type="EMBL" id="NSL87377.1"/>
    </source>
</evidence>
<dbReference type="SUPFAM" id="SSF159894">
    <property type="entry name" value="YgaC/TfoX-N like"/>
    <property type="match status" value="1"/>
</dbReference>
<proteinExistence type="predicted"/>
<dbReference type="Pfam" id="PF04993">
    <property type="entry name" value="TfoX_N"/>
    <property type="match status" value="1"/>
</dbReference>